<evidence type="ECO:0000313" key="8">
    <source>
        <dbReference type="Proteomes" id="UP000504623"/>
    </source>
</evidence>
<evidence type="ECO:0000259" key="7">
    <source>
        <dbReference type="Pfam" id="PF00021"/>
    </source>
</evidence>
<keyword evidence="3" id="KW-0732">Signal</keyword>
<evidence type="ECO:0000256" key="3">
    <source>
        <dbReference type="ARBA" id="ARBA00022729"/>
    </source>
</evidence>
<dbReference type="CDD" id="cd23622">
    <property type="entry name" value="TFP_LU_ECD_TEX101_rpt1"/>
    <property type="match status" value="1"/>
</dbReference>
<keyword evidence="5" id="KW-0325">Glycoprotein</keyword>
<dbReference type="Proteomes" id="UP000504623">
    <property type="component" value="Unplaced"/>
</dbReference>
<feature type="domain" description="UPAR/Ly6" evidence="7">
    <location>
        <begin position="64"/>
        <end position="132"/>
    </location>
</feature>
<keyword evidence="6" id="KW-0812">Transmembrane</keyword>
<keyword evidence="8" id="KW-1185">Reference proteome</keyword>
<reference evidence="9" key="1">
    <citation type="submission" date="2025-08" db="UniProtKB">
        <authorList>
            <consortium name="RefSeq"/>
        </authorList>
    </citation>
    <scope>IDENTIFICATION</scope>
    <source>
        <tissue evidence="9">Spleen</tissue>
    </source>
</reference>
<dbReference type="CTD" id="83639"/>
<evidence type="ECO:0000256" key="2">
    <source>
        <dbReference type="ARBA" id="ARBA00022475"/>
    </source>
</evidence>
<evidence type="ECO:0000256" key="1">
    <source>
        <dbReference type="ARBA" id="ARBA00004236"/>
    </source>
</evidence>
<keyword evidence="2" id="KW-1003">Cell membrane</keyword>
<dbReference type="Pfam" id="PF00021">
    <property type="entry name" value="UPAR_LY6"/>
    <property type="match status" value="2"/>
</dbReference>
<sequence>MLRLDQWGFEEPVKLRRLAPPSVLPQHFQGRLDFQSESAQNLLCHKSISITVEENAITSYNWTSEKAETCDNGEFCQESILIIKAGTKAALVVSKGCVSGGMAQTTFIQHTSGPGLVIVSFSNFCEDPFCNNKASLSSFWMPSENTATSVLSTLSCPTCVALETCVYAPSLPCPRGSTRCYQGTFQITGGGINSVLEVKGCTAMIACKLMSGISTVGVFKVKEECPRHSFTELRRMENGATWLLVSVWGLAFLLLLILLLLQPLVHCS</sequence>
<dbReference type="GO" id="GO:1901317">
    <property type="term" value="P:regulation of flagellated sperm motility"/>
    <property type="evidence" value="ECO:0007669"/>
    <property type="project" value="TreeGrafter"/>
</dbReference>
<feature type="transmembrane region" description="Helical" evidence="6">
    <location>
        <begin position="242"/>
        <end position="265"/>
    </location>
</feature>
<dbReference type="SUPFAM" id="SSF57302">
    <property type="entry name" value="Snake toxin-like"/>
    <property type="match status" value="1"/>
</dbReference>
<feature type="domain" description="UPAR/Ly6" evidence="7">
    <location>
        <begin position="153"/>
        <end position="230"/>
    </location>
</feature>
<gene>
    <name evidence="9" type="primary">TEX101</name>
</gene>
<dbReference type="RefSeq" id="XP_006871567.1">
    <property type="nucleotide sequence ID" value="XM_006871505.1"/>
</dbReference>
<dbReference type="AlphaFoldDB" id="A0A9B0TWF7"/>
<keyword evidence="4 6" id="KW-0472">Membrane</keyword>
<comment type="subcellular location">
    <subcellularLocation>
        <location evidence="1">Cell membrane</location>
    </subcellularLocation>
</comment>
<proteinExistence type="predicted"/>
<evidence type="ECO:0000256" key="6">
    <source>
        <dbReference type="SAM" id="Phobius"/>
    </source>
</evidence>
<evidence type="ECO:0000256" key="4">
    <source>
        <dbReference type="ARBA" id="ARBA00023136"/>
    </source>
</evidence>
<evidence type="ECO:0000256" key="5">
    <source>
        <dbReference type="ARBA" id="ARBA00023180"/>
    </source>
</evidence>
<evidence type="ECO:0000313" key="9">
    <source>
        <dbReference type="RefSeq" id="XP_006871567.1"/>
    </source>
</evidence>
<dbReference type="OrthoDB" id="9443273at2759"/>
<dbReference type="InterPro" id="IPR051899">
    <property type="entry name" value="Fert-Immune_med_protein"/>
</dbReference>
<dbReference type="GO" id="GO:0044853">
    <property type="term" value="C:plasma membrane raft"/>
    <property type="evidence" value="ECO:0007669"/>
    <property type="project" value="TreeGrafter"/>
</dbReference>
<dbReference type="InterPro" id="IPR016054">
    <property type="entry name" value="LY6_UPA_recep-like"/>
</dbReference>
<organism evidence="8 9">
    <name type="scientific">Chrysochloris asiatica</name>
    <name type="common">Cape golden mole</name>
    <dbReference type="NCBI Taxonomy" id="185453"/>
    <lineage>
        <taxon>Eukaryota</taxon>
        <taxon>Metazoa</taxon>
        <taxon>Chordata</taxon>
        <taxon>Craniata</taxon>
        <taxon>Vertebrata</taxon>
        <taxon>Euteleostomi</taxon>
        <taxon>Mammalia</taxon>
        <taxon>Eutheria</taxon>
        <taxon>Afrotheria</taxon>
        <taxon>Chrysochloridae</taxon>
        <taxon>Chrysochlorinae</taxon>
        <taxon>Chrysochloris</taxon>
    </lineage>
</organism>
<dbReference type="CDD" id="cd23634">
    <property type="entry name" value="TFP_LU_ECD_TEX101_rpt2"/>
    <property type="match status" value="1"/>
</dbReference>
<name>A0A9B0TWF7_CHRAS</name>
<keyword evidence="6" id="KW-1133">Transmembrane helix</keyword>
<dbReference type="PANTHER" id="PTHR16529:SF3">
    <property type="entry name" value="TESTIS-EXPRESSED PROTEIN 101"/>
    <property type="match status" value="1"/>
</dbReference>
<dbReference type="PANTHER" id="PTHR16529">
    <property type="entry name" value="CD177 ANTIGEN"/>
    <property type="match status" value="1"/>
</dbReference>
<dbReference type="GO" id="GO:0007339">
    <property type="term" value="P:binding of sperm to zona pellucida"/>
    <property type="evidence" value="ECO:0007669"/>
    <property type="project" value="TreeGrafter"/>
</dbReference>
<accession>A0A9B0TWF7</accession>
<dbReference type="InterPro" id="IPR045860">
    <property type="entry name" value="Snake_toxin-like_sf"/>
</dbReference>
<protein>
    <submittedName>
        <fullName evidence="9">Testis-expressed sequence 101 protein</fullName>
    </submittedName>
</protein>
<dbReference type="GeneID" id="102842546"/>